<dbReference type="AlphaFoldDB" id="A0A0K8P789"/>
<evidence type="ECO:0000313" key="2">
    <source>
        <dbReference type="EMBL" id="GAP38379.1"/>
    </source>
</evidence>
<comment type="caution">
    <text evidence="2">The sequence shown here is derived from an EMBL/GenBank/DDBJ whole genome shotgun (WGS) entry which is preliminary data.</text>
</comment>
<proteinExistence type="predicted"/>
<organism evidence="2 3">
    <name type="scientific">Piscinibacter sakaiensis</name>
    <name type="common">Ideonella sakaiensis</name>
    <dbReference type="NCBI Taxonomy" id="1547922"/>
    <lineage>
        <taxon>Bacteria</taxon>
        <taxon>Pseudomonadati</taxon>
        <taxon>Pseudomonadota</taxon>
        <taxon>Betaproteobacteria</taxon>
        <taxon>Burkholderiales</taxon>
        <taxon>Sphaerotilaceae</taxon>
        <taxon>Piscinibacter</taxon>
    </lineage>
</organism>
<dbReference type="PROSITE" id="PS51819">
    <property type="entry name" value="VOC"/>
    <property type="match status" value="1"/>
</dbReference>
<keyword evidence="3" id="KW-1185">Reference proteome</keyword>
<keyword evidence="2" id="KW-0560">Oxidoreductase</keyword>
<protein>
    <submittedName>
        <fullName evidence="2">Putative dioxygenase</fullName>
    </submittedName>
</protein>
<dbReference type="Pfam" id="PF00903">
    <property type="entry name" value="Glyoxalase"/>
    <property type="match status" value="1"/>
</dbReference>
<evidence type="ECO:0000313" key="3">
    <source>
        <dbReference type="Proteomes" id="UP000037660"/>
    </source>
</evidence>
<dbReference type="InterPro" id="IPR029068">
    <property type="entry name" value="Glyas_Bleomycin-R_OHBP_Dase"/>
</dbReference>
<sequence>MLKALDHVTLRSTDLARTRGFYERLLGLRPGPSPAFGMPGFWLYAAGRPLVHVLELPVSGRDGAIHHVAFESCDRAVISSHLEAAGVPFELAALPDGSALQMFLTDPDGARVELVFKHPDDR</sequence>
<accession>A0A0K8P789</accession>
<reference evidence="2 3" key="2">
    <citation type="journal article" date="2016" name="Science">
        <title>A bacterium that degrades and assimilates poly(ethylene terephthalate).</title>
        <authorList>
            <person name="Yoshida S."/>
            <person name="Hiraga K."/>
            <person name="Takehana T."/>
            <person name="Taniguchi I."/>
            <person name="Yamaji H."/>
            <person name="Maeda Y."/>
            <person name="Toyohara K."/>
            <person name="Miyamoto K."/>
            <person name="Kimura Y."/>
            <person name="Oda K."/>
        </authorList>
    </citation>
    <scope>NUCLEOTIDE SEQUENCE [LARGE SCALE GENOMIC DNA]</scope>
    <source>
        <strain evidence="3">NBRC 110686 / TISTR 2288 / 201-F6</strain>
    </source>
</reference>
<name>A0A0K8P789_PISS1</name>
<dbReference type="STRING" id="1547922.ISF6_4837"/>
<dbReference type="EMBL" id="BBYR01000075">
    <property type="protein sequence ID" value="GAP38379.1"/>
    <property type="molecule type" value="Genomic_DNA"/>
</dbReference>
<feature type="domain" description="VOC" evidence="1">
    <location>
        <begin position="4"/>
        <end position="117"/>
    </location>
</feature>
<dbReference type="Proteomes" id="UP000037660">
    <property type="component" value="Unassembled WGS sequence"/>
</dbReference>
<dbReference type="GO" id="GO:0051213">
    <property type="term" value="F:dioxygenase activity"/>
    <property type="evidence" value="ECO:0007669"/>
    <property type="project" value="UniProtKB-KW"/>
</dbReference>
<dbReference type="InterPro" id="IPR004360">
    <property type="entry name" value="Glyas_Fos-R_dOase_dom"/>
</dbReference>
<gene>
    <name evidence="2" type="ORF">ISF6_4837</name>
</gene>
<keyword evidence="2" id="KW-0223">Dioxygenase</keyword>
<reference evidence="3" key="1">
    <citation type="submission" date="2015-07" db="EMBL/GenBank/DDBJ databases">
        <title>Discovery of a poly(ethylene terephthalate assimilation.</title>
        <authorList>
            <person name="Yoshida S."/>
            <person name="Hiraga K."/>
            <person name="Takehana T."/>
            <person name="Taniguchi I."/>
            <person name="Yamaji H."/>
            <person name="Maeda Y."/>
            <person name="Toyohara K."/>
            <person name="Miyamoto K."/>
            <person name="Kimura Y."/>
            <person name="Oda K."/>
        </authorList>
    </citation>
    <scope>NUCLEOTIDE SEQUENCE [LARGE SCALE GENOMIC DNA]</scope>
    <source>
        <strain evidence="3">NBRC 110686 / TISTR 2288 / 201-F6</strain>
    </source>
</reference>
<evidence type="ECO:0000259" key="1">
    <source>
        <dbReference type="PROSITE" id="PS51819"/>
    </source>
</evidence>
<dbReference type="SUPFAM" id="SSF54593">
    <property type="entry name" value="Glyoxalase/Bleomycin resistance protein/Dihydroxybiphenyl dioxygenase"/>
    <property type="match status" value="1"/>
</dbReference>
<dbReference type="InterPro" id="IPR037523">
    <property type="entry name" value="VOC_core"/>
</dbReference>
<dbReference type="Gene3D" id="3.10.180.10">
    <property type="entry name" value="2,3-Dihydroxybiphenyl 1,2-Dioxygenase, domain 1"/>
    <property type="match status" value="1"/>
</dbReference>